<feature type="domain" description="Integrase zinc-binding" evidence="2">
    <location>
        <begin position="78"/>
        <end position="115"/>
    </location>
</feature>
<comment type="caution">
    <text evidence="3">The sequence shown here is derived from an EMBL/GenBank/DDBJ whole genome shotgun (WGS) entry which is preliminary data.</text>
</comment>
<gene>
    <name evidence="3" type="ORF">KPH14_000738</name>
</gene>
<feature type="non-terminal residue" evidence="3">
    <location>
        <position position="116"/>
    </location>
</feature>
<organism evidence="3 4">
    <name type="scientific">Odynerus spinipes</name>
    <dbReference type="NCBI Taxonomy" id="1348599"/>
    <lineage>
        <taxon>Eukaryota</taxon>
        <taxon>Metazoa</taxon>
        <taxon>Ecdysozoa</taxon>
        <taxon>Arthropoda</taxon>
        <taxon>Hexapoda</taxon>
        <taxon>Insecta</taxon>
        <taxon>Pterygota</taxon>
        <taxon>Neoptera</taxon>
        <taxon>Endopterygota</taxon>
        <taxon>Hymenoptera</taxon>
        <taxon>Apocrita</taxon>
        <taxon>Aculeata</taxon>
        <taxon>Vespoidea</taxon>
        <taxon>Vespidae</taxon>
        <taxon>Eumeninae</taxon>
        <taxon>Odynerus</taxon>
    </lineage>
</organism>
<dbReference type="AlphaFoldDB" id="A0AAD9RDE1"/>
<dbReference type="EMBL" id="JAIFRP010002501">
    <property type="protein sequence ID" value="KAK2577694.1"/>
    <property type="molecule type" value="Genomic_DNA"/>
</dbReference>
<evidence type="ECO:0000256" key="1">
    <source>
        <dbReference type="SAM" id="MobiDB-lite"/>
    </source>
</evidence>
<proteinExistence type="predicted"/>
<dbReference type="Proteomes" id="UP001258017">
    <property type="component" value="Unassembled WGS sequence"/>
</dbReference>
<dbReference type="Pfam" id="PF17921">
    <property type="entry name" value="Integrase_H2C2"/>
    <property type="match status" value="1"/>
</dbReference>
<protein>
    <recommendedName>
        <fullName evidence="2">Integrase zinc-binding domain-containing protein</fullName>
    </recommendedName>
</protein>
<evidence type="ECO:0000313" key="4">
    <source>
        <dbReference type="Proteomes" id="UP001258017"/>
    </source>
</evidence>
<reference evidence="3" key="2">
    <citation type="journal article" date="2023" name="Commun. Biol.">
        <title>Intrasexual cuticular hydrocarbon dimorphism in a wasp sheds light on hydrocarbon biosynthesis genes in Hymenoptera.</title>
        <authorList>
            <person name="Moris V.C."/>
            <person name="Podsiadlowski L."/>
            <person name="Martin S."/>
            <person name="Oeyen J.P."/>
            <person name="Donath A."/>
            <person name="Petersen M."/>
            <person name="Wilbrandt J."/>
            <person name="Misof B."/>
            <person name="Liedtke D."/>
            <person name="Thamm M."/>
            <person name="Scheiner R."/>
            <person name="Schmitt T."/>
            <person name="Niehuis O."/>
        </authorList>
    </citation>
    <scope>NUCLEOTIDE SEQUENCE</scope>
    <source>
        <strain evidence="3">GBR_01_08_01A</strain>
    </source>
</reference>
<keyword evidence="4" id="KW-1185">Reference proteome</keyword>
<dbReference type="FunFam" id="1.10.340.70:FF:000001">
    <property type="entry name" value="Retrovirus-related Pol polyprotein from transposon gypsy-like Protein"/>
    <property type="match status" value="1"/>
</dbReference>
<accession>A0AAD9RDE1</accession>
<sequence>MFEPADGTATAELGAVFGPDRSWDDPEDAWYNRRRKDIEDHPERLQNWRVEDGRMYYHREDDDIAPLVDDLDAWKLVVPRNAREAVLNEAHADAQSGHLGTEKTYQHVVARYFWPC</sequence>
<dbReference type="InterPro" id="IPR041588">
    <property type="entry name" value="Integrase_H2C2"/>
</dbReference>
<evidence type="ECO:0000259" key="2">
    <source>
        <dbReference type="Pfam" id="PF17921"/>
    </source>
</evidence>
<reference evidence="3" key="1">
    <citation type="submission" date="2021-08" db="EMBL/GenBank/DDBJ databases">
        <authorList>
            <person name="Misof B."/>
            <person name="Oliver O."/>
            <person name="Podsiadlowski L."/>
            <person name="Donath A."/>
            <person name="Peters R."/>
            <person name="Mayer C."/>
            <person name="Rust J."/>
            <person name="Gunkel S."/>
            <person name="Lesny P."/>
            <person name="Martin S."/>
            <person name="Oeyen J.P."/>
            <person name="Petersen M."/>
            <person name="Panagiotis P."/>
            <person name="Wilbrandt J."/>
            <person name="Tanja T."/>
        </authorList>
    </citation>
    <scope>NUCLEOTIDE SEQUENCE</scope>
    <source>
        <strain evidence="3">GBR_01_08_01A</strain>
        <tissue evidence="3">Thorax + abdomen</tissue>
    </source>
</reference>
<name>A0AAD9RDE1_9HYME</name>
<feature type="region of interest" description="Disordered" evidence="1">
    <location>
        <begin position="1"/>
        <end position="26"/>
    </location>
</feature>
<evidence type="ECO:0000313" key="3">
    <source>
        <dbReference type="EMBL" id="KAK2577694.1"/>
    </source>
</evidence>
<dbReference type="Gene3D" id="1.10.340.70">
    <property type="match status" value="1"/>
</dbReference>